<dbReference type="EC" id="4.2.1.51" evidence="2"/>
<feature type="domain" description="Prephenate dehydratase" evidence="9">
    <location>
        <begin position="12"/>
        <end position="250"/>
    </location>
</feature>
<dbReference type="GO" id="GO:0005737">
    <property type="term" value="C:cytoplasm"/>
    <property type="evidence" value="ECO:0007669"/>
    <property type="project" value="TreeGrafter"/>
</dbReference>
<accession>A0A3D8STY8</accession>
<dbReference type="PANTHER" id="PTHR21022:SF19">
    <property type="entry name" value="PREPHENATE DEHYDRATASE-RELATED"/>
    <property type="match status" value="1"/>
</dbReference>
<dbReference type="UniPathway" id="UPA00121">
    <property type="reaction ID" value="UER00345"/>
</dbReference>
<dbReference type="InterPro" id="IPR045865">
    <property type="entry name" value="ACT-like_dom_sf"/>
</dbReference>
<evidence type="ECO:0000256" key="4">
    <source>
        <dbReference type="ARBA" id="ARBA00023141"/>
    </source>
</evidence>
<keyword evidence="12" id="KW-1185">Reference proteome</keyword>
<dbReference type="EMBL" id="PDLM01000001">
    <property type="protein sequence ID" value="RDW89641.1"/>
    <property type="molecule type" value="Genomic_DNA"/>
</dbReference>
<dbReference type="OrthoDB" id="983542at2759"/>
<dbReference type="PROSITE" id="PS51171">
    <property type="entry name" value="PREPHENATE_DEHYDR_3"/>
    <property type="match status" value="1"/>
</dbReference>
<dbReference type="Gene3D" id="3.30.70.260">
    <property type="match status" value="1"/>
</dbReference>
<evidence type="ECO:0000256" key="6">
    <source>
        <dbReference type="ARBA" id="ARBA00023239"/>
    </source>
</evidence>
<dbReference type="FunFam" id="3.40.190.10:FF:000034">
    <property type="entry name" value="Chorismate mutase/prephenate dehydratase"/>
    <property type="match status" value="1"/>
</dbReference>
<dbReference type="CDD" id="cd13532">
    <property type="entry name" value="PBP2_PDT_like"/>
    <property type="match status" value="1"/>
</dbReference>
<dbReference type="Gene3D" id="3.40.190.10">
    <property type="entry name" value="Periplasmic binding protein-like II"/>
    <property type="match status" value="2"/>
</dbReference>
<dbReference type="PIRSF" id="PIRSF001500">
    <property type="entry name" value="Chor_mut_pdt_Ppr"/>
    <property type="match status" value="1"/>
</dbReference>
<dbReference type="GO" id="GO:0009094">
    <property type="term" value="P:L-phenylalanine biosynthetic process"/>
    <property type="evidence" value="ECO:0007669"/>
    <property type="project" value="UniProtKB-UniPathway"/>
</dbReference>
<keyword evidence="4" id="KW-0057">Aromatic amino acid biosynthesis</keyword>
<dbReference type="CDD" id="cd04905">
    <property type="entry name" value="ACT_CM-PDT"/>
    <property type="match status" value="1"/>
</dbReference>
<dbReference type="Pfam" id="PF00800">
    <property type="entry name" value="PDT"/>
    <property type="match status" value="1"/>
</dbReference>
<dbReference type="AlphaFoldDB" id="A0A3D8STY8"/>
<keyword evidence="5" id="KW-0584">Phenylalanine biosynthesis</keyword>
<gene>
    <name evidence="11" type="ORF">BP6252_01673</name>
</gene>
<evidence type="ECO:0000259" key="9">
    <source>
        <dbReference type="PROSITE" id="PS51171"/>
    </source>
</evidence>
<reference evidence="11 12" key="1">
    <citation type="journal article" date="2018" name="IMA Fungus">
        <title>IMA Genome-F 9: Draft genome sequence of Annulohypoxylon stygium, Aspergillus mulundensis, Berkeleyomyces basicola (syn. Thielaviopsis basicola), Ceratocystis smalleyi, two Cercospora beticola strains, Coleophoma cylindrospora, Fusarium fracticaudum, Phialophora cf. hyalina, and Morchella septimelata.</title>
        <authorList>
            <person name="Wingfield B.D."/>
            <person name="Bills G.F."/>
            <person name="Dong Y."/>
            <person name="Huang W."/>
            <person name="Nel W.J."/>
            <person name="Swalarsk-Parry B.S."/>
            <person name="Vaghefi N."/>
            <person name="Wilken P.M."/>
            <person name="An Z."/>
            <person name="de Beer Z.W."/>
            <person name="De Vos L."/>
            <person name="Chen L."/>
            <person name="Duong T.A."/>
            <person name="Gao Y."/>
            <person name="Hammerbacher A."/>
            <person name="Kikkert J.R."/>
            <person name="Li Y."/>
            <person name="Li H."/>
            <person name="Li K."/>
            <person name="Li Q."/>
            <person name="Liu X."/>
            <person name="Ma X."/>
            <person name="Naidoo K."/>
            <person name="Pethybridge S.J."/>
            <person name="Sun J."/>
            <person name="Steenkamp E.T."/>
            <person name="van der Nest M.A."/>
            <person name="van Wyk S."/>
            <person name="Wingfield M.J."/>
            <person name="Xiong C."/>
            <person name="Yue Q."/>
            <person name="Zhang X."/>
        </authorList>
    </citation>
    <scope>NUCLEOTIDE SEQUENCE [LARGE SCALE GENOMIC DNA]</scope>
    <source>
        <strain evidence="11 12">BP6252</strain>
    </source>
</reference>
<comment type="caution">
    <text evidence="11">The sequence shown here is derived from an EMBL/GenBank/DDBJ whole genome shotgun (WGS) entry which is preliminary data.</text>
</comment>
<dbReference type="InterPro" id="IPR008242">
    <property type="entry name" value="Chor_mutase/pphenate_deHydtase"/>
</dbReference>
<dbReference type="GO" id="GO:0004664">
    <property type="term" value="F:prephenate dehydratase activity"/>
    <property type="evidence" value="ECO:0007669"/>
    <property type="project" value="UniProtKB-EC"/>
</dbReference>
<dbReference type="STRING" id="1849047.A0A3D8STY8"/>
<sequence length="361" mass="40214">MAAASIPDGVPVVAYLGPQSSYTHQVPTLFHYEIPPWATGLTSHEMAQAALNYFEQSEYDYKPVRSIEAIFEAVQSGEAARGVVPFENSTNGAVIFTLELLADRHAWFKDVSVCGEAYLDVHHYLLGRTAPASATDSPLISGTSTPTPTTPAPLNPRTKPLSSLRHVKRIYTHPQAFGQCEAFLGTYLKGVERFEVDSTSRAAEMVAEDTTRSSVAIASSLAAEIHGLDILGESIEDRADNTTRFFVIRKDVETDEDAIRAAATAEGPTKSLVSFTIDHREPGTLASALHCFKRYNLNLTSLNSRPSKLRPFHYIFFVEFWGSRWKDPYKEVDRVLEDLKGHTQSLRWLGSWEDQLRMKEM</sequence>
<dbReference type="SUPFAM" id="SSF55021">
    <property type="entry name" value="ACT-like"/>
    <property type="match status" value="1"/>
</dbReference>
<name>A0A3D8STY8_9HELO</name>
<organism evidence="11 12">
    <name type="scientific">Coleophoma cylindrospora</name>
    <dbReference type="NCBI Taxonomy" id="1849047"/>
    <lineage>
        <taxon>Eukaryota</taxon>
        <taxon>Fungi</taxon>
        <taxon>Dikarya</taxon>
        <taxon>Ascomycota</taxon>
        <taxon>Pezizomycotina</taxon>
        <taxon>Leotiomycetes</taxon>
        <taxon>Helotiales</taxon>
        <taxon>Dermateaceae</taxon>
        <taxon>Coleophoma</taxon>
    </lineage>
</organism>
<comment type="catalytic activity">
    <reaction evidence="7">
        <text>prephenate + H(+) = 3-phenylpyruvate + CO2 + H2O</text>
        <dbReference type="Rhea" id="RHEA:21648"/>
        <dbReference type="ChEBI" id="CHEBI:15377"/>
        <dbReference type="ChEBI" id="CHEBI:15378"/>
        <dbReference type="ChEBI" id="CHEBI:16526"/>
        <dbReference type="ChEBI" id="CHEBI:18005"/>
        <dbReference type="ChEBI" id="CHEBI:29934"/>
        <dbReference type="EC" id="4.2.1.51"/>
    </reaction>
</comment>
<keyword evidence="6" id="KW-0456">Lyase</keyword>
<comment type="pathway">
    <text evidence="1">Amino-acid biosynthesis; L-phenylalanine biosynthesis; phenylpyruvate from prephenate: step 1/1.</text>
</comment>
<proteinExistence type="predicted"/>
<evidence type="ECO:0000256" key="3">
    <source>
        <dbReference type="ARBA" id="ARBA00022605"/>
    </source>
</evidence>
<dbReference type="SUPFAM" id="SSF53850">
    <property type="entry name" value="Periplasmic binding protein-like II"/>
    <property type="match status" value="1"/>
</dbReference>
<dbReference type="PANTHER" id="PTHR21022">
    <property type="entry name" value="PREPHENATE DEHYDRATASE P PROTEIN"/>
    <property type="match status" value="1"/>
</dbReference>
<feature type="region of interest" description="Disordered" evidence="8">
    <location>
        <begin position="133"/>
        <end position="159"/>
    </location>
</feature>
<dbReference type="InterPro" id="IPR002912">
    <property type="entry name" value="ACT_dom"/>
</dbReference>
<evidence type="ECO:0000259" key="10">
    <source>
        <dbReference type="PROSITE" id="PS51671"/>
    </source>
</evidence>
<protein>
    <recommendedName>
        <fullName evidence="2">prephenate dehydratase</fullName>
        <ecNumber evidence="2">4.2.1.51</ecNumber>
    </recommendedName>
</protein>
<evidence type="ECO:0000256" key="8">
    <source>
        <dbReference type="SAM" id="MobiDB-lite"/>
    </source>
</evidence>
<evidence type="ECO:0000313" key="11">
    <source>
        <dbReference type="EMBL" id="RDW89641.1"/>
    </source>
</evidence>
<evidence type="ECO:0000313" key="12">
    <source>
        <dbReference type="Proteomes" id="UP000256645"/>
    </source>
</evidence>
<evidence type="ECO:0000256" key="5">
    <source>
        <dbReference type="ARBA" id="ARBA00023222"/>
    </source>
</evidence>
<feature type="domain" description="ACT" evidence="10">
    <location>
        <begin position="273"/>
        <end position="351"/>
    </location>
</feature>
<feature type="compositionally biased region" description="Low complexity" evidence="8">
    <location>
        <begin position="137"/>
        <end position="147"/>
    </location>
</feature>
<evidence type="ECO:0000256" key="7">
    <source>
        <dbReference type="ARBA" id="ARBA00047848"/>
    </source>
</evidence>
<evidence type="ECO:0000256" key="2">
    <source>
        <dbReference type="ARBA" id="ARBA00013147"/>
    </source>
</evidence>
<dbReference type="PROSITE" id="PS51671">
    <property type="entry name" value="ACT"/>
    <property type="match status" value="1"/>
</dbReference>
<keyword evidence="3" id="KW-0028">Amino-acid biosynthesis</keyword>
<dbReference type="Proteomes" id="UP000256645">
    <property type="component" value="Unassembled WGS sequence"/>
</dbReference>
<evidence type="ECO:0000256" key="1">
    <source>
        <dbReference type="ARBA" id="ARBA00004741"/>
    </source>
</evidence>
<dbReference type="InterPro" id="IPR001086">
    <property type="entry name" value="Preph_deHydtase"/>
</dbReference>